<evidence type="ECO:0000256" key="4">
    <source>
        <dbReference type="ARBA" id="ARBA00010499"/>
    </source>
</evidence>
<comment type="similarity">
    <text evidence="4 8">Belongs to the KdsA family.</text>
</comment>
<dbReference type="SUPFAM" id="SSF51569">
    <property type="entry name" value="Aldolase"/>
    <property type="match status" value="1"/>
</dbReference>
<comment type="caution">
    <text evidence="10">The sequence shown here is derived from an EMBL/GenBank/DDBJ whole genome shotgun (WGS) entry which is preliminary data.</text>
</comment>
<proteinExistence type="inferred from homology"/>
<dbReference type="NCBIfam" id="TIGR01362">
    <property type="entry name" value="KDO8P_synth"/>
    <property type="match status" value="1"/>
</dbReference>
<dbReference type="AlphaFoldDB" id="A0A8J6T9N8"/>
<comment type="subcellular location">
    <subcellularLocation>
        <location evidence="1 8">Cytoplasm</location>
    </subcellularLocation>
</comment>
<keyword evidence="8" id="KW-0448">Lipopolysaccharide biosynthesis</keyword>
<evidence type="ECO:0000256" key="3">
    <source>
        <dbReference type="ARBA" id="ARBA00004845"/>
    </source>
</evidence>
<comment type="pathway">
    <text evidence="2">Bacterial outer membrane biogenesis; lipopolysaccharide biosynthesis.</text>
</comment>
<dbReference type="GO" id="GO:0008676">
    <property type="term" value="F:3-deoxy-8-phosphooctulonate synthase activity"/>
    <property type="evidence" value="ECO:0007669"/>
    <property type="project" value="UniProtKB-UniRule"/>
</dbReference>
<accession>A0A8J6T9N8</accession>
<evidence type="ECO:0000256" key="8">
    <source>
        <dbReference type="HAMAP-Rule" id="MF_00056"/>
    </source>
</evidence>
<dbReference type="PANTHER" id="PTHR21057">
    <property type="entry name" value="PHOSPHO-2-DEHYDRO-3-DEOXYHEPTONATE ALDOLASE"/>
    <property type="match status" value="1"/>
</dbReference>
<dbReference type="NCBIfam" id="NF003543">
    <property type="entry name" value="PRK05198.1"/>
    <property type="match status" value="1"/>
</dbReference>
<evidence type="ECO:0000256" key="6">
    <source>
        <dbReference type="ARBA" id="ARBA00022679"/>
    </source>
</evidence>
<organism evidence="10 11">
    <name type="scientific">Candidatus Desulfatifera sulfidica</name>
    <dbReference type="NCBI Taxonomy" id="2841691"/>
    <lineage>
        <taxon>Bacteria</taxon>
        <taxon>Pseudomonadati</taxon>
        <taxon>Thermodesulfobacteriota</taxon>
        <taxon>Desulfobulbia</taxon>
        <taxon>Desulfobulbales</taxon>
        <taxon>Desulfobulbaceae</taxon>
        <taxon>Candidatus Desulfatifera</taxon>
    </lineage>
</organism>
<reference evidence="10 11" key="1">
    <citation type="submission" date="2020-08" db="EMBL/GenBank/DDBJ databases">
        <title>Bridging the membrane lipid divide: bacteria of the FCB group superphylum have the potential to synthesize archaeal ether lipids.</title>
        <authorList>
            <person name="Villanueva L."/>
            <person name="Von Meijenfeldt F.A.B."/>
            <person name="Westbye A.B."/>
            <person name="Yadav S."/>
            <person name="Hopmans E.C."/>
            <person name="Dutilh B.E."/>
            <person name="Sinninghe Damste J.S."/>
        </authorList>
    </citation>
    <scope>NUCLEOTIDE SEQUENCE [LARGE SCALE GENOMIC DNA]</scope>
    <source>
        <strain evidence="10">NIOZ-UU81</strain>
    </source>
</reference>
<dbReference type="InterPro" id="IPR006218">
    <property type="entry name" value="DAHP1/KDSA"/>
</dbReference>
<keyword evidence="5 8" id="KW-0963">Cytoplasm</keyword>
<evidence type="ECO:0000256" key="7">
    <source>
        <dbReference type="ARBA" id="ARBA00049112"/>
    </source>
</evidence>
<dbReference type="UniPathway" id="UPA00030"/>
<sequence>MTQVTPVDISNPGSKTLRAGSNQPLLLLAGPCALESESLAREIADTMAGICERLGITYVFKASFDKANRTSLDSYRGPGLKQGLEILGRIRTEFNVPVVSDIHEPNQVAPAAEILDIIQIPAFLCRQTDLLVAAAQSGKTVNIKKGQFVSPWDMKNAVSKLHQAGSNSILLTERGTSFGYNNLVVDMRGLMVMRSFNCPVIFDATHSVQLPGGSGGTSGGQREFVAPLSRAAMAAGIDGLFLEVHPDPDRALCDGPNSLPLDQVEPLLTQLLAIRQAVT</sequence>
<dbReference type="Proteomes" id="UP000599024">
    <property type="component" value="Unassembled WGS sequence"/>
</dbReference>
<name>A0A8J6T9N8_9BACT</name>
<protein>
    <recommendedName>
        <fullName evidence="8">2-dehydro-3-deoxyphosphooctonate aldolase</fullName>
        <ecNumber evidence="8">2.5.1.55</ecNumber>
    </recommendedName>
    <alternativeName>
        <fullName evidence="8">3-deoxy-D-manno-octulosonic acid 8-phosphate synthase</fullName>
    </alternativeName>
    <alternativeName>
        <fullName evidence="8">KDO-8-phosphate synthase</fullName>
        <shortName evidence="8">KDO 8-P synthase</shortName>
        <shortName evidence="8">KDOPS</shortName>
    </alternativeName>
    <alternativeName>
        <fullName evidence="8">Phospho-2-dehydro-3-deoxyoctonate aldolase</fullName>
    </alternativeName>
</protein>
<evidence type="ECO:0000259" key="9">
    <source>
        <dbReference type="Pfam" id="PF00793"/>
    </source>
</evidence>
<evidence type="ECO:0000256" key="1">
    <source>
        <dbReference type="ARBA" id="ARBA00004496"/>
    </source>
</evidence>
<dbReference type="Gene3D" id="3.20.20.70">
    <property type="entry name" value="Aldolase class I"/>
    <property type="match status" value="1"/>
</dbReference>
<evidence type="ECO:0000313" key="11">
    <source>
        <dbReference type="Proteomes" id="UP000599024"/>
    </source>
</evidence>
<evidence type="ECO:0000313" key="10">
    <source>
        <dbReference type="EMBL" id="MBC8208761.1"/>
    </source>
</evidence>
<feature type="domain" description="DAHP synthetase I/KDSA" evidence="9">
    <location>
        <begin position="16"/>
        <end position="269"/>
    </location>
</feature>
<dbReference type="Pfam" id="PF00793">
    <property type="entry name" value="DAHP_synth_1"/>
    <property type="match status" value="1"/>
</dbReference>
<dbReference type="InterPro" id="IPR013785">
    <property type="entry name" value="Aldolase_TIM"/>
</dbReference>
<evidence type="ECO:0000256" key="2">
    <source>
        <dbReference type="ARBA" id="ARBA00004756"/>
    </source>
</evidence>
<dbReference type="EC" id="2.5.1.55" evidence="8"/>
<comment type="pathway">
    <text evidence="3 8">Carbohydrate biosynthesis; 3-deoxy-D-manno-octulosonate biosynthesis; 3-deoxy-D-manno-octulosonate from D-ribulose 5-phosphate: step 2/3.</text>
</comment>
<comment type="catalytic activity">
    <reaction evidence="7 8">
        <text>D-arabinose 5-phosphate + phosphoenolpyruvate + H2O = 3-deoxy-alpha-D-manno-2-octulosonate-8-phosphate + phosphate</text>
        <dbReference type="Rhea" id="RHEA:14053"/>
        <dbReference type="ChEBI" id="CHEBI:15377"/>
        <dbReference type="ChEBI" id="CHEBI:43474"/>
        <dbReference type="ChEBI" id="CHEBI:57693"/>
        <dbReference type="ChEBI" id="CHEBI:58702"/>
        <dbReference type="ChEBI" id="CHEBI:85985"/>
        <dbReference type="EC" id="2.5.1.55"/>
    </reaction>
</comment>
<dbReference type="GO" id="GO:0019294">
    <property type="term" value="P:keto-3-deoxy-D-manno-octulosonic acid biosynthetic process"/>
    <property type="evidence" value="ECO:0007669"/>
    <property type="project" value="UniProtKB-UniRule"/>
</dbReference>
<dbReference type="GO" id="GO:0005737">
    <property type="term" value="C:cytoplasm"/>
    <property type="evidence" value="ECO:0007669"/>
    <property type="project" value="UniProtKB-SubCell"/>
</dbReference>
<keyword evidence="6 8" id="KW-0808">Transferase</keyword>
<gene>
    <name evidence="8 10" type="primary">kdsA</name>
    <name evidence="10" type="ORF">H8E79_06305</name>
</gene>
<evidence type="ECO:0000256" key="5">
    <source>
        <dbReference type="ARBA" id="ARBA00022490"/>
    </source>
</evidence>
<dbReference type="HAMAP" id="MF_00056">
    <property type="entry name" value="KDO8P_synth"/>
    <property type="match status" value="1"/>
</dbReference>
<dbReference type="EMBL" id="JACNLK010000053">
    <property type="protein sequence ID" value="MBC8208761.1"/>
    <property type="molecule type" value="Genomic_DNA"/>
</dbReference>
<dbReference type="UniPathway" id="UPA00357">
    <property type="reaction ID" value="UER00474"/>
</dbReference>
<dbReference type="InterPro" id="IPR006269">
    <property type="entry name" value="KDO8P_synthase"/>
</dbReference>